<dbReference type="SMART" id="SM01043">
    <property type="entry name" value="BTAD"/>
    <property type="match status" value="1"/>
</dbReference>
<evidence type="ECO:0000259" key="6">
    <source>
        <dbReference type="SMART" id="SM01043"/>
    </source>
</evidence>
<dbReference type="InterPro" id="IPR018392">
    <property type="entry name" value="LysM"/>
</dbReference>
<feature type="compositionally biased region" description="Polar residues" evidence="3">
    <location>
        <begin position="376"/>
        <end position="385"/>
    </location>
</feature>
<comment type="caution">
    <text evidence="7">The sequence shown here is derived from an EMBL/GenBank/DDBJ whole genome shotgun (WGS) entry which is preliminary data.</text>
</comment>
<sequence length="983" mass="104822">MSGHIRMSIKLLRRQEDRDDSSAYSTTNNVTYGYSAVHGRANPFLSRSVGSGQPTRAQHTMSRHGLKRTVGLGRRLGKAAPVFGWVPMLIGWPAFALSTYRWLPAPAGWYRHLLTDGLSEPRTVLQTATGIGWLLWIYLVCELAGAARQATRPRTPLRRWRPPARRHYTATAIASGAVLLTDTLLQTGSAAATPPTATTASPQHHHDSAAAISRPVKPAAHTVAGRARRGAYSSVPVWAEHASGIHHVVKGDNLWNIARDKLGNPQRWREIYVLNRGKPQNNGYALHDPDEIHIGWVLILPERRPAGSGASRAEHGDQAPARPQPSAPPESGATTPSTPTLPTAPPSTPPASTAPSSTPTTSTDVTTSPHPGAPTGQGTQHSRSPNGVALPSQGWVSLGLATAIAAIAVLLRLQRRRRARLGLPVPLHTGPTAAPVPDSLRPADAAGNRVLTVRSDGPLPGLVPEPPSVPAPIGVDQHGDEISLFEVPGRAVVLDGDGAPAAARAIAAAVLTTGVADHSLTRPVLVTTAELLARLLPDGASAHGLDPHHDTFDGERLIVVADGANAVTHLETEMIHRRRLLDDMGVDSADELNTHTDHAEHLAPYVLLIPAEQHHTARILAVASHRQALDLHPVILGALPDTPDVTHLHIAVGGDVTLANGTDEAAGKGRLAVLAAHDLAAVLAMVAAVAPRPETGNEPANTPAAETSASAYEVDLTDIPTRSSGTATPPPARLSVLGPPALATTEAPITSGVRRGSLAVLAVLAAHPKGRTFEELAADLHPDADTETGINRVRTDLNAVRSLLRDATGIEGRGKFIVHDSSAGRYRIDPELIEVDLWRMLSALDRANKAGNDETCLAALHEAVACYRGDFAEGHDRAWVIDYATTYRHQILSAYARIAEILEIDHPDQAIAALDTATERDPVNEELYQRVMRIHGRLGRPDAVRRTLRLLENRLAELCEAEPSEATRRIAARQMTPTLTGQR</sequence>
<dbReference type="PANTHER" id="PTHR35807">
    <property type="entry name" value="TRANSCRIPTIONAL REGULATOR REDD-RELATED"/>
    <property type="match status" value="1"/>
</dbReference>
<dbReference type="Pfam" id="PF03704">
    <property type="entry name" value="BTAD"/>
    <property type="match status" value="1"/>
</dbReference>
<feature type="compositionally biased region" description="Low complexity" evidence="3">
    <location>
        <begin position="350"/>
        <end position="369"/>
    </location>
</feature>
<evidence type="ECO:0000259" key="5">
    <source>
        <dbReference type="SMART" id="SM00257"/>
    </source>
</evidence>
<dbReference type="Gene3D" id="1.25.40.10">
    <property type="entry name" value="Tetratricopeptide repeat domain"/>
    <property type="match status" value="1"/>
</dbReference>
<reference evidence="8" key="1">
    <citation type="journal article" date="2019" name="Int. J. Syst. Evol. Microbiol.">
        <title>The Global Catalogue of Microorganisms (GCM) 10K type strain sequencing project: providing services to taxonomists for standard genome sequencing and annotation.</title>
        <authorList>
            <consortium name="The Broad Institute Genomics Platform"/>
            <consortium name="The Broad Institute Genome Sequencing Center for Infectious Disease"/>
            <person name="Wu L."/>
            <person name="Ma J."/>
        </authorList>
    </citation>
    <scope>NUCLEOTIDE SEQUENCE [LARGE SCALE GENOMIC DNA]</scope>
    <source>
        <strain evidence="8">JCM 13250</strain>
    </source>
</reference>
<dbReference type="InterPro" id="IPR005158">
    <property type="entry name" value="BTAD"/>
</dbReference>
<keyword evidence="8" id="KW-1185">Reference proteome</keyword>
<dbReference type="InterPro" id="IPR051677">
    <property type="entry name" value="AfsR-DnrI-RedD_regulator"/>
</dbReference>
<dbReference type="PANTHER" id="PTHR35807:SF1">
    <property type="entry name" value="TRANSCRIPTIONAL REGULATOR REDD"/>
    <property type="match status" value="1"/>
</dbReference>
<dbReference type="Gene3D" id="3.10.350.10">
    <property type="entry name" value="LysM domain"/>
    <property type="match status" value="1"/>
</dbReference>
<evidence type="ECO:0000256" key="1">
    <source>
        <dbReference type="ARBA" id="ARBA00023015"/>
    </source>
</evidence>
<proteinExistence type="predicted"/>
<keyword evidence="1" id="KW-0805">Transcription regulation</keyword>
<organism evidence="7 8">
    <name type="scientific">Luedemannella flava</name>
    <dbReference type="NCBI Taxonomy" id="349316"/>
    <lineage>
        <taxon>Bacteria</taxon>
        <taxon>Bacillati</taxon>
        <taxon>Actinomycetota</taxon>
        <taxon>Actinomycetes</taxon>
        <taxon>Micromonosporales</taxon>
        <taxon>Micromonosporaceae</taxon>
        <taxon>Luedemannella</taxon>
    </lineage>
</organism>
<dbReference type="CDD" id="cd00118">
    <property type="entry name" value="LysM"/>
    <property type="match status" value="1"/>
</dbReference>
<accession>A0ABP4YIE5</accession>
<dbReference type="EMBL" id="BAAALT010000107">
    <property type="protein sequence ID" value="GAA1811139.1"/>
    <property type="molecule type" value="Genomic_DNA"/>
</dbReference>
<dbReference type="Proteomes" id="UP001500218">
    <property type="component" value="Unassembled WGS sequence"/>
</dbReference>
<dbReference type="InterPro" id="IPR011990">
    <property type="entry name" value="TPR-like_helical_dom_sf"/>
</dbReference>
<evidence type="ECO:0000256" key="2">
    <source>
        <dbReference type="ARBA" id="ARBA00023163"/>
    </source>
</evidence>
<protein>
    <recommendedName>
        <fullName evidence="9">LysM peptidoglycan-binding domain-containing protein</fullName>
    </recommendedName>
</protein>
<feature type="transmembrane region" description="Helical" evidence="4">
    <location>
        <begin position="394"/>
        <end position="413"/>
    </location>
</feature>
<keyword evidence="4" id="KW-1133">Transmembrane helix</keyword>
<keyword evidence="4" id="KW-0812">Transmembrane</keyword>
<keyword evidence="4" id="KW-0472">Membrane</keyword>
<evidence type="ECO:0008006" key="9">
    <source>
        <dbReference type="Google" id="ProtNLM"/>
    </source>
</evidence>
<keyword evidence="2" id="KW-0804">Transcription</keyword>
<dbReference type="Gene3D" id="1.10.10.10">
    <property type="entry name" value="Winged helix-like DNA-binding domain superfamily/Winged helix DNA-binding domain"/>
    <property type="match status" value="1"/>
</dbReference>
<evidence type="ECO:0000313" key="8">
    <source>
        <dbReference type="Proteomes" id="UP001500218"/>
    </source>
</evidence>
<feature type="region of interest" description="Disordered" evidence="3">
    <location>
        <begin position="306"/>
        <end position="388"/>
    </location>
</feature>
<feature type="domain" description="LysM" evidence="5">
    <location>
        <begin position="245"/>
        <end position="301"/>
    </location>
</feature>
<name>A0ABP4YIE5_9ACTN</name>
<evidence type="ECO:0000256" key="3">
    <source>
        <dbReference type="SAM" id="MobiDB-lite"/>
    </source>
</evidence>
<dbReference type="SMART" id="SM00257">
    <property type="entry name" value="LysM"/>
    <property type="match status" value="1"/>
</dbReference>
<evidence type="ECO:0000313" key="7">
    <source>
        <dbReference type="EMBL" id="GAA1811139.1"/>
    </source>
</evidence>
<feature type="transmembrane region" description="Helical" evidence="4">
    <location>
        <begin position="123"/>
        <end position="147"/>
    </location>
</feature>
<gene>
    <name evidence="7" type="ORF">GCM10009682_35850</name>
</gene>
<dbReference type="SUPFAM" id="SSF48452">
    <property type="entry name" value="TPR-like"/>
    <property type="match status" value="1"/>
</dbReference>
<feature type="transmembrane region" description="Helical" evidence="4">
    <location>
        <begin position="82"/>
        <end position="103"/>
    </location>
</feature>
<evidence type="ECO:0000256" key="4">
    <source>
        <dbReference type="SAM" id="Phobius"/>
    </source>
</evidence>
<dbReference type="InterPro" id="IPR036779">
    <property type="entry name" value="LysM_dom_sf"/>
</dbReference>
<feature type="domain" description="Bacterial transcriptional activator" evidence="6">
    <location>
        <begin position="835"/>
        <end position="975"/>
    </location>
</feature>
<dbReference type="InterPro" id="IPR036388">
    <property type="entry name" value="WH-like_DNA-bd_sf"/>
</dbReference>